<name>A0A2I9CTH0_9DEIO</name>
<dbReference type="PANTHER" id="PTHR37827:SF1">
    <property type="entry name" value="HNH DOMAIN-CONTAINING PROTEIN"/>
    <property type="match status" value="1"/>
</dbReference>
<dbReference type="Proteomes" id="UP000236569">
    <property type="component" value="Unassembled WGS sequence"/>
</dbReference>
<keyword evidence="2" id="KW-1185">Reference proteome</keyword>
<dbReference type="PANTHER" id="PTHR37827">
    <property type="entry name" value="TUDOR DOMAIN-CONTAINING PROTEIN"/>
    <property type="match status" value="1"/>
</dbReference>
<sequence length="108" mass="12453">MARRRPESNWPSPPREPEVCALCERETPVLTEHHLVPKSQGRRQGVKVYELPTVMLCPACHKFLHRTFTNAELAGEFHSLDALLADDRVRRFVAWLRTQPASKAVRVR</sequence>
<gene>
    <name evidence="1" type="ORF">DAERI_030235</name>
</gene>
<reference evidence="2" key="1">
    <citation type="submission" date="2018-01" db="EMBL/GenBank/DDBJ databases">
        <title>Draft Genome Sequence of the Radioresistant Bacterium Deinococcus aerius TR0125, Isolated from the Higher Atmosphere above Japan.</title>
        <authorList>
            <person name="Satoh K."/>
            <person name="Arai H."/>
            <person name="Sanzen T."/>
            <person name="Kawaguchi Y."/>
            <person name="Hayashi H."/>
            <person name="Yokobori S."/>
            <person name="Yamagishi A."/>
            <person name="Oono Y."/>
            <person name="Narumi I."/>
        </authorList>
    </citation>
    <scope>NUCLEOTIDE SEQUENCE [LARGE SCALE GENOMIC DNA]</scope>
    <source>
        <strain evidence="2">TR0125</strain>
    </source>
</reference>
<dbReference type="AlphaFoldDB" id="A0A2I9CTH0"/>
<protein>
    <submittedName>
        <fullName evidence="1">Nuclease McrA superfamily</fullName>
    </submittedName>
</protein>
<dbReference type="RefSeq" id="WP_165794092.1">
    <property type="nucleotide sequence ID" value="NZ_BFAG01000003.1"/>
</dbReference>
<accession>A0A2I9CTH0</accession>
<evidence type="ECO:0000313" key="2">
    <source>
        <dbReference type="Proteomes" id="UP000236569"/>
    </source>
</evidence>
<dbReference type="EMBL" id="BFAG01000003">
    <property type="protein sequence ID" value="GBF05069.1"/>
    <property type="molecule type" value="Genomic_DNA"/>
</dbReference>
<evidence type="ECO:0000313" key="1">
    <source>
        <dbReference type="EMBL" id="GBF05069.1"/>
    </source>
</evidence>
<proteinExistence type="predicted"/>
<organism evidence="1 2">
    <name type="scientific">Deinococcus aerius</name>
    <dbReference type="NCBI Taxonomy" id="200253"/>
    <lineage>
        <taxon>Bacteria</taxon>
        <taxon>Thermotogati</taxon>
        <taxon>Deinococcota</taxon>
        <taxon>Deinococci</taxon>
        <taxon>Deinococcales</taxon>
        <taxon>Deinococcaceae</taxon>
        <taxon>Deinococcus</taxon>
    </lineage>
</organism>
<comment type="caution">
    <text evidence="1">The sequence shown here is derived from an EMBL/GenBank/DDBJ whole genome shotgun (WGS) entry which is preliminary data.</text>
</comment>